<keyword evidence="6" id="KW-0804">Transcription</keyword>
<dbReference type="PROSITE" id="PS00463">
    <property type="entry name" value="ZN2_CY6_FUNGAL_1"/>
    <property type="match status" value="1"/>
</dbReference>
<comment type="caution">
    <text evidence="10">The sequence shown here is derived from an EMBL/GenBank/DDBJ whole genome shotgun (WGS) entry which is preliminary data.</text>
</comment>
<dbReference type="CDD" id="cd12148">
    <property type="entry name" value="fungal_TF_MHR"/>
    <property type="match status" value="1"/>
</dbReference>
<dbReference type="Pfam" id="PF00172">
    <property type="entry name" value="Zn_clus"/>
    <property type="match status" value="1"/>
</dbReference>
<keyword evidence="5" id="KW-0238">DNA-binding</keyword>
<dbReference type="EMBL" id="MCGT01000002">
    <property type="protein sequence ID" value="ORX62338.1"/>
    <property type="molecule type" value="Genomic_DNA"/>
</dbReference>
<dbReference type="Pfam" id="PF04082">
    <property type="entry name" value="Fungal_trans"/>
    <property type="match status" value="1"/>
</dbReference>
<evidence type="ECO:0000256" key="2">
    <source>
        <dbReference type="ARBA" id="ARBA00022723"/>
    </source>
</evidence>
<dbReference type="SUPFAM" id="SSF57701">
    <property type="entry name" value="Zn2/Cys6 DNA-binding domain"/>
    <property type="match status" value="1"/>
</dbReference>
<dbReference type="GO" id="GO:0005634">
    <property type="term" value="C:nucleus"/>
    <property type="evidence" value="ECO:0007669"/>
    <property type="project" value="UniProtKB-SubCell"/>
</dbReference>
<feature type="region of interest" description="Disordered" evidence="8">
    <location>
        <begin position="112"/>
        <end position="168"/>
    </location>
</feature>
<evidence type="ECO:0000256" key="7">
    <source>
        <dbReference type="ARBA" id="ARBA00023242"/>
    </source>
</evidence>
<dbReference type="CDD" id="cd00067">
    <property type="entry name" value="GAL4"/>
    <property type="match status" value="1"/>
</dbReference>
<feature type="compositionally biased region" description="Low complexity" evidence="8">
    <location>
        <begin position="672"/>
        <end position="686"/>
    </location>
</feature>
<dbReference type="GO" id="GO:0006351">
    <property type="term" value="P:DNA-templated transcription"/>
    <property type="evidence" value="ECO:0007669"/>
    <property type="project" value="InterPro"/>
</dbReference>
<evidence type="ECO:0000256" key="5">
    <source>
        <dbReference type="ARBA" id="ARBA00023125"/>
    </source>
</evidence>
<evidence type="ECO:0000256" key="1">
    <source>
        <dbReference type="ARBA" id="ARBA00004123"/>
    </source>
</evidence>
<dbReference type="InterPro" id="IPR036864">
    <property type="entry name" value="Zn2-C6_fun-type_DNA-bd_sf"/>
</dbReference>
<dbReference type="STRING" id="101127.A0A1X2GXK4"/>
<evidence type="ECO:0000313" key="10">
    <source>
        <dbReference type="EMBL" id="ORX62338.1"/>
    </source>
</evidence>
<feature type="compositionally biased region" description="Polar residues" evidence="8">
    <location>
        <begin position="143"/>
        <end position="163"/>
    </location>
</feature>
<dbReference type="PANTHER" id="PTHR31313:SF81">
    <property type="entry name" value="TY1 ENHANCER ACTIVATOR"/>
    <property type="match status" value="1"/>
</dbReference>
<evidence type="ECO:0000259" key="9">
    <source>
        <dbReference type="PROSITE" id="PS50048"/>
    </source>
</evidence>
<accession>A0A1X2GXK4</accession>
<dbReference type="OrthoDB" id="39175at2759"/>
<dbReference type="Gene3D" id="4.10.240.10">
    <property type="entry name" value="Zn(2)-C6 fungal-type DNA-binding domain"/>
    <property type="match status" value="1"/>
</dbReference>
<dbReference type="InterPro" id="IPR051615">
    <property type="entry name" value="Transcr_Regulatory_Elem"/>
</dbReference>
<evidence type="ECO:0000313" key="11">
    <source>
        <dbReference type="Proteomes" id="UP000242146"/>
    </source>
</evidence>
<evidence type="ECO:0000256" key="3">
    <source>
        <dbReference type="ARBA" id="ARBA00022833"/>
    </source>
</evidence>
<protein>
    <recommendedName>
        <fullName evidence="9">Zn(2)-C6 fungal-type domain-containing protein</fullName>
    </recommendedName>
</protein>
<dbReference type="GO" id="GO:0008270">
    <property type="term" value="F:zinc ion binding"/>
    <property type="evidence" value="ECO:0007669"/>
    <property type="project" value="InterPro"/>
</dbReference>
<comment type="subcellular location">
    <subcellularLocation>
        <location evidence="1">Nucleus</location>
    </subcellularLocation>
</comment>
<dbReference type="InterPro" id="IPR007219">
    <property type="entry name" value="XnlR_reg_dom"/>
</dbReference>
<keyword evidence="11" id="KW-1185">Reference proteome</keyword>
<feature type="compositionally biased region" description="Low complexity" evidence="8">
    <location>
        <begin position="116"/>
        <end position="129"/>
    </location>
</feature>
<evidence type="ECO:0000256" key="8">
    <source>
        <dbReference type="SAM" id="MobiDB-lite"/>
    </source>
</evidence>
<proteinExistence type="predicted"/>
<dbReference type="PANTHER" id="PTHR31313">
    <property type="entry name" value="TY1 ENHANCER ACTIVATOR"/>
    <property type="match status" value="1"/>
</dbReference>
<evidence type="ECO:0000256" key="4">
    <source>
        <dbReference type="ARBA" id="ARBA00023015"/>
    </source>
</evidence>
<dbReference type="InterPro" id="IPR001138">
    <property type="entry name" value="Zn2Cys6_DnaBD"/>
</dbReference>
<dbReference type="GO" id="GO:0000981">
    <property type="term" value="F:DNA-binding transcription factor activity, RNA polymerase II-specific"/>
    <property type="evidence" value="ECO:0007669"/>
    <property type="project" value="InterPro"/>
</dbReference>
<sequence length="765" mass="86287">MEQPHKRQRVSRACEQCRSKKIKCDGLLPTCGICASQMFDCVYKPITKKRGPPKGYIEAIESRLHRLEALIGSAVQEDDPRFRAIMTELNAPLLTANGEMIRPRKPVVYDSENTNAASVSTSSAAATSSMPLEEDLTLPPINRASSLDRASSGEPQENENAGNLSMDAGGQLRYYGKSSGYYMLRDSQNYRNGAFRFVSDRDDNKTMEQMMIDPFQLPPKDLADDLLDLYFENFYTFLPVLHKDSFLRAYHSRVEQEQPPRILLNAIFAVASRISPDMRVRTDPSKPDTAGDAYFERARMLLDFEFDNFKIHTVQAILLMSSHQNGALKSIRGWIYSGMAFRMSQNLGLHINCDSWDISGEEKEERKRVFWACFVIDRLSSAMHGRSPIIDERDCDAPYPKLNDVCDEGKGVQIMDTFLPMIRLAEILSSVLREIYTVRGRNLMKRMPSPDPLIARLDKSLNNWMAKLAPVARYRPPNTRNSEFAPTPTIALCQIHLMFYTTLILLHRPFIPGSKHTSKKASMSAFPSKDICTYAAHKILDIVVCLLQDSDNKIKRINNYTLYFMFTAGIIFINDAASSDPNVSLDSLDSRVATNKIINAMGAIESTWVTSTRHSNILGELAGLRDVNLNDTTRDYHHHQAKQQQQQQQQQPRAAIAVPNSPPIKDERYFTSSSSPSSLYGRLSSSMPSSNYFDHPSIDDHFSTSSVSPHAAMTDMPVVGANSPSPSATPFDPYNMAFFGVPASFDISEWNFYLNRMTQEQQQQQ</sequence>
<keyword evidence="7" id="KW-0539">Nucleus</keyword>
<organism evidence="10 11">
    <name type="scientific">Hesseltinella vesiculosa</name>
    <dbReference type="NCBI Taxonomy" id="101127"/>
    <lineage>
        <taxon>Eukaryota</taxon>
        <taxon>Fungi</taxon>
        <taxon>Fungi incertae sedis</taxon>
        <taxon>Mucoromycota</taxon>
        <taxon>Mucoromycotina</taxon>
        <taxon>Mucoromycetes</taxon>
        <taxon>Mucorales</taxon>
        <taxon>Cunninghamellaceae</taxon>
        <taxon>Hesseltinella</taxon>
    </lineage>
</organism>
<dbReference type="PROSITE" id="PS50048">
    <property type="entry name" value="ZN2_CY6_FUNGAL_2"/>
    <property type="match status" value="1"/>
</dbReference>
<keyword evidence="2" id="KW-0479">Metal-binding</keyword>
<keyword evidence="3" id="KW-0862">Zinc</keyword>
<dbReference type="AlphaFoldDB" id="A0A1X2GXK4"/>
<dbReference type="GO" id="GO:0003677">
    <property type="term" value="F:DNA binding"/>
    <property type="evidence" value="ECO:0007669"/>
    <property type="project" value="UniProtKB-KW"/>
</dbReference>
<feature type="region of interest" description="Disordered" evidence="8">
    <location>
        <begin position="635"/>
        <end position="686"/>
    </location>
</feature>
<keyword evidence="4" id="KW-0805">Transcription regulation</keyword>
<evidence type="ECO:0000256" key="6">
    <source>
        <dbReference type="ARBA" id="ARBA00023163"/>
    </source>
</evidence>
<name>A0A1X2GXK4_9FUNG</name>
<dbReference type="Proteomes" id="UP000242146">
    <property type="component" value="Unassembled WGS sequence"/>
</dbReference>
<dbReference type="SMART" id="SM00066">
    <property type="entry name" value="GAL4"/>
    <property type="match status" value="1"/>
</dbReference>
<dbReference type="SMART" id="SM00906">
    <property type="entry name" value="Fungal_trans"/>
    <property type="match status" value="1"/>
</dbReference>
<reference evidence="10 11" key="1">
    <citation type="submission" date="2016-07" db="EMBL/GenBank/DDBJ databases">
        <title>Pervasive Adenine N6-methylation of Active Genes in Fungi.</title>
        <authorList>
            <consortium name="DOE Joint Genome Institute"/>
            <person name="Mondo S.J."/>
            <person name="Dannebaum R.O."/>
            <person name="Kuo R.C."/>
            <person name="Labutti K."/>
            <person name="Haridas S."/>
            <person name="Kuo A."/>
            <person name="Salamov A."/>
            <person name="Ahrendt S.R."/>
            <person name="Lipzen A."/>
            <person name="Sullivan W."/>
            <person name="Andreopoulos W.B."/>
            <person name="Clum A."/>
            <person name="Lindquist E."/>
            <person name="Daum C."/>
            <person name="Ramamoorthy G.K."/>
            <person name="Gryganskyi A."/>
            <person name="Culley D."/>
            <person name="Magnuson J.K."/>
            <person name="James T.Y."/>
            <person name="O'Malley M.A."/>
            <person name="Stajich J.E."/>
            <person name="Spatafora J.W."/>
            <person name="Visel A."/>
            <person name="Grigoriev I.V."/>
        </authorList>
    </citation>
    <scope>NUCLEOTIDE SEQUENCE [LARGE SCALE GENOMIC DNA]</scope>
    <source>
        <strain evidence="10 11">NRRL 3301</strain>
    </source>
</reference>
<feature type="domain" description="Zn(2)-C6 fungal-type" evidence="9">
    <location>
        <begin position="13"/>
        <end position="43"/>
    </location>
</feature>
<gene>
    <name evidence="10" type="ORF">DM01DRAFT_1315788</name>
</gene>